<keyword evidence="5" id="KW-0833">Ubl conjugation pathway</keyword>
<feature type="region of interest" description="Disordered" evidence="8">
    <location>
        <begin position="786"/>
        <end position="847"/>
    </location>
</feature>
<dbReference type="EMBL" id="JAGPNK010000007">
    <property type="protein sequence ID" value="KAH7318552.1"/>
    <property type="molecule type" value="Genomic_DNA"/>
</dbReference>
<evidence type="ECO:0000256" key="6">
    <source>
        <dbReference type="ARBA" id="ARBA00022801"/>
    </source>
</evidence>
<feature type="compositionally biased region" description="Basic and acidic residues" evidence="8">
    <location>
        <begin position="46"/>
        <end position="58"/>
    </location>
</feature>
<sequence length="847" mass="94202">MKDFPRKFLSLRDKNGPHRRSKSVPPGNKAPRPLTNIFKPDPAKQNQKDEAEREAKEDALVEQIQDRLEELNITDVTTEHIKAILASRYANGDPEKAVEFIDIEQKASAGIIVSYDPSVEMVGAENRGAVTCYLDALLFAMFSKMDAFECMFKTDFPPDDHRSKLVKLLIIWVNMLRSGKLIPTDFTKALQDALADCGWSDARMLEQQDTSEAFGFITETLQLPLLSLQVDLFHQGKNDADDHKVVYERLLNLAVPPDPEGKGLKLEDCLEEYFNAKVDVSRDSEEVKKPILDEETSEKDPPSMHRAPSRLITLHEGKQPLELTLSPEEISPPSQVSEASGSASPAGLTPPTMSEESTKAGSPDIGSDRVETPQQESSPGVDVRGRPGSRHRSTSIIQRVMIDEQGRASSAEDPTMLQRTLHRGSTVVKAVTIPAWQFFRLIPWNAVSNNEPRNNVEVAMNFDQKPVVGICLKRYAMTRSGLPQRHNTFIDIPDSMSLPYFMLPGEQQDDDDEKDLNTNYKLVLQSVICHRGDSLQSGHYIAFARVASKLLTDHRRHDFDPPPDYEQAQWVRFDDLDIERRVTYIDDIRTALKEEMPYLLFYQILPTVDAACPSTEGTEADPPSYNESRASMEMPPTPSIVESHRMVDALARDGYFDDTPTAETFHPLQSKPPSIRLSVDSDQPLRRSTDGAEPRSHTGSVLGDSRRQSVNLGTPDGPSPASTPGEESTASRLARAANRFSRNMQSRPSSRPPSQSGENRLNVSKNRLSGFIKLSRDDLHALSAAASDTTTASHGEASTAEKVSSDLARSQLLPTENSKKGSKKNKPKEKASKNKASHQPDRECVVM</sequence>
<feature type="compositionally biased region" description="Basic and acidic residues" evidence="8">
    <location>
        <begin position="683"/>
        <end position="696"/>
    </location>
</feature>
<feature type="compositionally biased region" description="Basic and acidic residues" evidence="8">
    <location>
        <begin position="284"/>
        <end position="303"/>
    </location>
</feature>
<dbReference type="GO" id="GO:0005829">
    <property type="term" value="C:cytosol"/>
    <property type="evidence" value="ECO:0007669"/>
    <property type="project" value="TreeGrafter"/>
</dbReference>
<proteinExistence type="inferred from homology"/>
<feature type="region of interest" description="Disordered" evidence="8">
    <location>
        <begin position="284"/>
        <end position="306"/>
    </location>
</feature>
<dbReference type="PANTHER" id="PTHR24006:SF722">
    <property type="entry name" value="UBIQUITIN CARBOXYL-TERMINAL HYDROLASE 48"/>
    <property type="match status" value="1"/>
</dbReference>
<dbReference type="EC" id="3.4.19.12" evidence="3"/>
<evidence type="ECO:0000256" key="1">
    <source>
        <dbReference type="ARBA" id="ARBA00000707"/>
    </source>
</evidence>
<dbReference type="Proteomes" id="UP000813444">
    <property type="component" value="Unassembled WGS sequence"/>
</dbReference>
<dbReference type="Pfam" id="PF00443">
    <property type="entry name" value="UCH"/>
    <property type="match status" value="1"/>
</dbReference>
<comment type="caution">
    <text evidence="10">The sequence shown here is derived from an EMBL/GenBank/DDBJ whole genome shotgun (WGS) entry which is preliminary data.</text>
</comment>
<feature type="compositionally biased region" description="Low complexity" evidence="8">
    <location>
        <begin position="745"/>
        <end position="756"/>
    </location>
</feature>
<name>A0A8K0WSI6_9HYPO</name>
<evidence type="ECO:0000313" key="11">
    <source>
        <dbReference type="Proteomes" id="UP000813444"/>
    </source>
</evidence>
<keyword evidence="4" id="KW-0645">Protease</keyword>
<dbReference type="InterPro" id="IPR028889">
    <property type="entry name" value="USP"/>
</dbReference>
<evidence type="ECO:0000256" key="7">
    <source>
        <dbReference type="ARBA" id="ARBA00022807"/>
    </source>
</evidence>
<feature type="domain" description="USP" evidence="9">
    <location>
        <begin position="122"/>
        <end position="605"/>
    </location>
</feature>
<evidence type="ECO:0000256" key="5">
    <source>
        <dbReference type="ARBA" id="ARBA00022786"/>
    </source>
</evidence>
<evidence type="ECO:0000256" key="3">
    <source>
        <dbReference type="ARBA" id="ARBA00012759"/>
    </source>
</evidence>
<dbReference type="GO" id="GO:0016579">
    <property type="term" value="P:protein deubiquitination"/>
    <property type="evidence" value="ECO:0007669"/>
    <property type="project" value="InterPro"/>
</dbReference>
<keyword evidence="6 10" id="KW-0378">Hydrolase</keyword>
<accession>A0A8K0WSI6</accession>
<dbReference type="GO" id="GO:0004843">
    <property type="term" value="F:cysteine-type deubiquitinase activity"/>
    <property type="evidence" value="ECO:0007669"/>
    <property type="project" value="UniProtKB-EC"/>
</dbReference>
<dbReference type="Gene3D" id="3.90.70.10">
    <property type="entry name" value="Cysteine proteinases"/>
    <property type="match status" value="2"/>
</dbReference>
<organism evidence="10 11">
    <name type="scientific">Stachybotrys elegans</name>
    <dbReference type="NCBI Taxonomy" id="80388"/>
    <lineage>
        <taxon>Eukaryota</taxon>
        <taxon>Fungi</taxon>
        <taxon>Dikarya</taxon>
        <taxon>Ascomycota</taxon>
        <taxon>Pezizomycotina</taxon>
        <taxon>Sordariomycetes</taxon>
        <taxon>Hypocreomycetidae</taxon>
        <taxon>Hypocreales</taxon>
        <taxon>Stachybotryaceae</taxon>
        <taxon>Stachybotrys</taxon>
    </lineage>
</organism>
<dbReference type="SUPFAM" id="SSF54001">
    <property type="entry name" value="Cysteine proteinases"/>
    <property type="match status" value="1"/>
</dbReference>
<feature type="region of interest" description="Disordered" evidence="8">
    <location>
        <begin position="328"/>
        <end position="394"/>
    </location>
</feature>
<dbReference type="GO" id="GO:0006508">
    <property type="term" value="P:proteolysis"/>
    <property type="evidence" value="ECO:0007669"/>
    <property type="project" value="UniProtKB-KW"/>
</dbReference>
<protein>
    <recommendedName>
        <fullName evidence="3">ubiquitinyl hydrolase 1</fullName>
        <ecNumber evidence="3">3.4.19.12</ecNumber>
    </recommendedName>
</protein>
<comment type="similarity">
    <text evidence="2">Belongs to the peptidase C19 family.</text>
</comment>
<evidence type="ECO:0000256" key="8">
    <source>
        <dbReference type="SAM" id="MobiDB-lite"/>
    </source>
</evidence>
<evidence type="ECO:0000256" key="2">
    <source>
        <dbReference type="ARBA" id="ARBA00009085"/>
    </source>
</evidence>
<dbReference type="AlphaFoldDB" id="A0A8K0WSI6"/>
<dbReference type="OrthoDB" id="6287070at2759"/>
<dbReference type="PROSITE" id="PS50235">
    <property type="entry name" value="USP_3"/>
    <property type="match status" value="1"/>
</dbReference>
<comment type="catalytic activity">
    <reaction evidence="1">
        <text>Thiol-dependent hydrolysis of ester, thioester, amide, peptide and isopeptide bonds formed by the C-terminal Gly of ubiquitin (a 76-residue protein attached to proteins as an intracellular targeting signal).</text>
        <dbReference type="EC" id="3.4.19.12"/>
    </reaction>
</comment>
<feature type="compositionally biased region" description="Basic and acidic residues" evidence="8">
    <location>
        <begin position="1"/>
        <end position="16"/>
    </location>
</feature>
<evidence type="ECO:0000259" key="9">
    <source>
        <dbReference type="PROSITE" id="PS50235"/>
    </source>
</evidence>
<dbReference type="InterPro" id="IPR001394">
    <property type="entry name" value="Peptidase_C19_UCH"/>
</dbReference>
<feature type="compositionally biased region" description="Basic and acidic residues" evidence="8">
    <location>
        <begin position="828"/>
        <end position="847"/>
    </location>
</feature>
<feature type="compositionally biased region" description="Polar residues" evidence="8">
    <location>
        <begin position="720"/>
        <end position="731"/>
    </location>
</feature>
<reference evidence="10" key="1">
    <citation type="journal article" date="2021" name="Nat. Commun.">
        <title>Genetic determinants of endophytism in the Arabidopsis root mycobiome.</title>
        <authorList>
            <person name="Mesny F."/>
            <person name="Miyauchi S."/>
            <person name="Thiergart T."/>
            <person name="Pickel B."/>
            <person name="Atanasova L."/>
            <person name="Karlsson M."/>
            <person name="Huettel B."/>
            <person name="Barry K.W."/>
            <person name="Haridas S."/>
            <person name="Chen C."/>
            <person name="Bauer D."/>
            <person name="Andreopoulos W."/>
            <person name="Pangilinan J."/>
            <person name="LaButti K."/>
            <person name="Riley R."/>
            <person name="Lipzen A."/>
            <person name="Clum A."/>
            <person name="Drula E."/>
            <person name="Henrissat B."/>
            <person name="Kohler A."/>
            <person name="Grigoriev I.V."/>
            <person name="Martin F.M."/>
            <person name="Hacquard S."/>
        </authorList>
    </citation>
    <scope>NUCLEOTIDE SEQUENCE</scope>
    <source>
        <strain evidence="10">MPI-CAGE-CH-0235</strain>
    </source>
</reference>
<dbReference type="InterPro" id="IPR050164">
    <property type="entry name" value="Peptidase_C19"/>
</dbReference>
<gene>
    <name evidence="10" type="ORF">B0I35DRAFT_432368</name>
</gene>
<evidence type="ECO:0000313" key="10">
    <source>
        <dbReference type="EMBL" id="KAH7318552.1"/>
    </source>
</evidence>
<dbReference type="GO" id="GO:0005634">
    <property type="term" value="C:nucleus"/>
    <property type="evidence" value="ECO:0007669"/>
    <property type="project" value="UniProtKB-SubCell"/>
</dbReference>
<feature type="compositionally biased region" description="Polar residues" evidence="8">
    <location>
        <begin position="332"/>
        <end position="343"/>
    </location>
</feature>
<evidence type="ECO:0000256" key="4">
    <source>
        <dbReference type="ARBA" id="ARBA00022670"/>
    </source>
</evidence>
<keyword evidence="11" id="KW-1185">Reference proteome</keyword>
<feature type="region of interest" description="Disordered" evidence="8">
    <location>
        <begin position="1"/>
        <end position="58"/>
    </location>
</feature>
<keyword evidence="7" id="KW-0788">Thiol protease</keyword>
<dbReference type="InterPro" id="IPR038765">
    <property type="entry name" value="Papain-like_cys_pep_sf"/>
</dbReference>
<feature type="region of interest" description="Disordered" evidence="8">
    <location>
        <begin position="613"/>
        <end position="634"/>
    </location>
</feature>
<feature type="region of interest" description="Disordered" evidence="8">
    <location>
        <begin position="658"/>
        <end position="762"/>
    </location>
</feature>
<dbReference type="PANTHER" id="PTHR24006">
    <property type="entry name" value="UBIQUITIN CARBOXYL-TERMINAL HYDROLASE"/>
    <property type="match status" value="1"/>
</dbReference>